<feature type="transmembrane region" description="Helical" evidence="1">
    <location>
        <begin position="29"/>
        <end position="50"/>
    </location>
</feature>
<evidence type="ECO:0000256" key="1">
    <source>
        <dbReference type="SAM" id="Phobius"/>
    </source>
</evidence>
<dbReference type="Proteomes" id="UP000662747">
    <property type="component" value="Chromosome"/>
</dbReference>
<keyword evidence="1" id="KW-0812">Transmembrane</keyword>
<evidence type="ECO:0000313" key="2">
    <source>
        <dbReference type="EMBL" id="QSQ24837.1"/>
    </source>
</evidence>
<name>A0ABX7P315_9BACT</name>
<dbReference type="RefSeq" id="WP_206726398.1">
    <property type="nucleotide sequence ID" value="NZ_CP071090.1"/>
</dbReference>
<accession>A0ABX7P315</accession>
<protein>
    <submittedName>
        <fullName evidence="2">Uncharacterized protein</fullName>
    </submittedName>
</protein>
<keyword evidence="1" id="KW-1133">Transmembrane helix</keyword>
<proteinExistence type="predicted"/>
<organism evidence="2 3">
    <name type="scientific">Pyxidicoccus parkwayensis</name>
    <dbReference type="NCBI Taxonomy" id="2813578"/>
    <lineage>
        <taxon>Bacteria</taxon>
        <taxon>Pseudomonadati</taxon>
        <taxon>Myxococcota</taxon>
        <taxon>Myxococcia</taxon>
        <taxon>Myxococcales</taxon>
        <taxon>Cystobacterineae</taxon>
        <taxon>Myxococcaceae</taxon>
        <taxon>Pyxidicoccus</taxon>
    </lineage>
</organism>
<sequence>MKLLRFFQALLVLLPLATAAHLCGVPYADAVTAVLWAALAAVSLVCLWRLPR</sequence>
<reference evidence="2 3" key="1">
    <citation type="submission" date="2021-02" db="EMBL/GenBank/DDBJ databases">
        <title>De Novo genome assembly of isolated myxobacteria.</title>
        <authorList>
            <person name="Stevens D.C."/>
        </authorList>
    </citation>
    <scope>NUCLEOTIDE SEQUENCE [LARGE SCALE GENOMIC DNA]</scope>
    <source>
        <strain evidence="3">SCPEA02</strain>
    </source>
</reference>
<keyword evidence="3" id="KW-1185">Reference proteome</keyword>
<gene>
    <name evidence="2" type="ORF">JY651_07820</name>
</gene>
<dbReference type="EMBL" id="CP071090">
    <property type="protein sequence ID" value="QSQ24837.1"/>
    <property type="molecule type" value="Genomic_DNA"/>
</dbReference>
<evidence type="ECO:0000313" key="3">
    <source>
        <dbReference type="Proteomes" id="UP000662747"/>
    </source>
</evidence>
<keyword evidence="1" id="KW-0472">Membrane</keyword>